<feature type="transmembrane region" description="Helical" evidence="1">
    <location>
        <begin position="30"/>
        <end position="55"/>
    </location>
</feature>
<organism evidence="2 3">
    <name type="scientific">Nonomuraea thailandensis</name>
    <dbReference type="NCBI Taxonomy" id="1188745"/>
    <lineage>
        <taxon>Bacteria</taxon>
        <taxon>Bacillati</taxon>
        <taxon>Actinomycetota</taxon>
        <taxon>Actinomycetes</taxon>
        <taxon>Streptosporangiales</taxon>
        <taxon>Streptosporangiaceae</taxon>
        <taxon>Nonomuraea</taxon>
    </lineage>
</organism>
<keyword evidence="3" id="KW-1185">Reference proteome</keyword>
<keyword evidence="1" id="KW-1133">Transmembrane helix</keyword>
<dbReference type="Proteomes" id="UP001139648">
    <property type="component" value="Unassembled WGS sequence"/>
</dbReference>
<dbReference type="EMBL" id="JAMZEB010000002">
    <property type="protein sequence ID" value="MCP2363035.1"/>
    <property type="molecule type" value="Genomic_DNA"/>
</dbReference>
<evidence type="ECO:0000256" key="1">
    <source>
        <dbReference type="SAM" id="Phobius"/>
    </source>
</evidence>
<proteinExistence type="predicted"/>
<accession>A0A9X2GSB4</accession>
<dbReference type="AlphaFoldDB" id="A0A9X2GSB4"/>
<name>A0A9X2GSB4_9ACTN</name>
<keyword evidence="1" id="KW-0472">Membrane</keyword>
<comment type="caution">
    <text evidence="2">The sequence shown here is derived from an EMBL/GenBank/DDBJ whole genome shotgun (WGS) entry which is preliminary data.</text>
</comment>
<protein>
    <submittedName>
        <fullName evidence="2">Uncharacterized protein</fullName>
    </submittedName>
</protein>
<evidence type="ECO:0000313" key="2">
    <source>
        <dbReference type="EMBL" id="MCP2363035.1"/>
    </source>
</evidence>
<reference evidence="2" key="1">
    <citation type="submission" date="2022-06" db="EMBL/GenBank/DDBJ databases">
        <title>Sequencing the genomes of 1000 actinobacteria strains.</title>
        <authorList>
            <person name="Klenk H.-P."/>
        </authorList>
    </citation>
    <scope>NUCLEOTIDE SEQUENCE</scope>
    <source>
        <strain evidence="2">DSM 46694</strain>
    </source>
</reference>
<sequence>MAAFVPFLLVILGGAIFSVGEHAGLTGRPLLALTAGACGFSLVWIALAAMLLGLAR</sequence>
<evidence type="ECO:0000313" key="3">
    <source>
        <dbReference type="Proteomes" id="UP001139648"/>
    </source>
</evidence>
<keyword evidence="1" id="KW-0812">Transmembrane</keyword>
<dbReference type="RefSeq" id="WP_253754318.1">
    <property type="nucleotide sequence ID" value="NZ_BAABKA010000023.1"/>
</dbReference>
<gene>
    <name evidence="2" type="ORF">HD597_010055</name>
</gene>